<protein>
    <recommendedName>
        <fullName evidence="3">Protein kinase domain-containing protein</fullName>
    </recommendedName>
</protein>
<dbReference type="SUPFAM" id="SSF56112">
    <property type="entry name" value="Protein kinase-like (PK-like)"/>
    <property type="match status" value="1"/>
</dbReference>
<evidence type="ECO:0000313" key="2">
    <source>
        <dbReference type="Proteomes" id="UP001215598"/>
    </source>
</evidence>
<keyword evidence="2" id="KW-1185">Reference proteome</keyword>
<proteinExistence type="predicted"/>
<reference evidence="1" key="1">
    <citation type="submission" date="2023-03" db="EMBL/GenBank/DDBJ databases">
        <title>Massive genome expansion in bonnet fungi (Mycena s.s.) driven by repeated elements and novel gene families across ecological guilds.</title>
        <authorList>
            <consortium name="Lawrence Berkeley National Laboratory"/>
            <person name="Harder C.B."/>
            <person name="Miyauchi S."/>
            <person name="Viragh M."/>
            <person name="Kuo A."/>
            <person name="Thoen E."/>
            <person name="Andreopoulos B."/>
            <person name="Lu D."/>
            <person name="Skrede I."/>
            <person name="Drula E."/>
            <person name="Henrissat B."/>
            <person name="Morin E."/>
            <person name="Kohler A."/>
            <person name="Barry K."/>
            <person name="LaButti K."/>
            <person name="Morin E."/>
            <person name="Salamov A."/>
            <person name="Lipzen A."/>
            <person name="Mereny Z."/>
            <person name="Hegedus B."/>
            <person name="Baldrian P."/>
            <person name="Stursova M."/>
            <person name="Weitz H."/>
            <person name="Taylor A."/>
            <person name="Grigoriev I.V."/>
            <person name="Nagy L.G."/>
            <person name="Martin F."/>
            <person name="Kauserud H."/>
        </authorList>
    </citation>
    <scope>NUCLEOTIDE SEQUENCE</scope>
    <source>
        <strain evidence="1">CBHHK182m</strain>
    </source>
</reference>
<dbReference type="Gene3D" id="1.10.510.10">
    <property type="entry name" value="Transferase(Phosphotransferase) domain 1"/>
    <property type="match status" value="1"/>
</dbReference>
<dbReference type="InterPro" id="IPR011009">
    <property type="entry name" value="Kinase-like_dom_sf"/>
</dbReference>
<accession>A0AAD7JBF0</accession>
<sequence length="376" mass="43184">MEEICPATPPEASGVLEPKEIVWRDLQPWLQQSGYTLRPRFRRSWIPSWKVPGSSARLLVAEDSWGLIRDQILDAVRDRDGFQVVLKQVSKADHPSEETIHRFLSAPGSEMSQDPTNHCIPLLDVLHPPNDSDLQILVMQLLRKCNSPPFDTFGEVIDFFNQIFEGLQFMHKHLVAHGDCSSNNIMMTCRGMYPDGFHPQYQNSSRDLSSDARHLTRTQRPPRYYFIDFGISVRFNAEDPCLALPIKGADQTVPEHQIDGDVDPQDPFATDIYYLGNSSAKNFWTYKISPGCVEFEFMRPLVTNMVNVDLAKRPTIDEVILRFEKTKSGLSSWKLPSRVRIKDEIQILNIPRILGHWKRRIRYIVDGNPPIPVYRA</sequence>
<dbReference type="AlphaFoldDB" id="A0AAD7JBF0"/>
<gene>
    <name evidence="1" type="ORF">B0H16DRAFT_1312522</name>
</gene>
<dbReference type="Proteomes" id="UP001215598">
    <property type="component" value="Unassembled WGS sequence"/>
</dbReference>
<dbReference type="EMBL" id="JARKIB010000036">
    <property type="protein sequence ID" value="KAJ7760918.1"/>
    <property type="molecule type" value="Genomic_DNA"/>
</dbReference>
<evidence type="ECO:0008006" key="3">
    <source>
        <dbReference type="Google" id="ProtNLM"/>
    </source>
</evidence>
<name>A0AAD7JBF0_9AGAR</name>
<comment type="caution">
    <text evidence="1">The sequence shown here is derived from an EMBL/GenBank/DDBJ whole genome shotgun (WGS) entry which is preliminary data.</text>
</comment>
<evidence type="ECO:0000313" key="1">
    <source>
        <dbReference type="EMBL" id="KAJ7760918.1"/>
    </source>
</evidence>
<organism evidence="1 2">
    <name type="scientific">Mycena metata</name>
    <dbReference type="NCBI Taxonomy" id="1033252"/>
    <lineage>
        <taxon>Eukaryota</taxon>
        <taxon>Fungi</taxon>
        <taxon>Dikarya</taxon>
        <taxon>Basidiomycota</taxon>
        <taxon>Agaricomycotina</taxon>
        <taxon>Agaricomycetes</taxon>
        <taxon>Agaricomycetidae</taxon>
        <taxon>Agaricales</taxon>
        <taxon>Marasmiineae</taxon>
        <taxon>Mycenaceae</taxon>
        <taxon>Mycena</taxon>
    </lineage>
</organism>